<organism evidence="9 10">
    <name type="scientific">Methyloradius palustris</name>
    <dbReference type="NCBI Taxonomy" id="2778876"/>
    <lineage>
        <taxon>Bacteria</taxon>
        <taxon>Pseudomonadati</taxon>
        <taxon>Pseudomonadota</taxon>
        <taxon>Betaproteobacteria</taxon>
        <taxon>Nitrosomonadales</taxon>
        <taxon>Methylophilaceae</taxon>
        <taxon>Methyloradius</taxon>
    </lineage>
</organism>
<dbReference type="GO" id="GO:0046872">
    <property type="term" value="F:metal ion binding"/>
    <property type="evidence" value="ECO:0007669"/>
    <property type="project" value="UniProtKB-KW"/>
</dbReference>
<evidence type="ECO:0000256" key="1">
    <source>
        <dbReference type="ARBA" id="ARBA00022670"/>
    </source>
</evidence>
<dbReference type="Proteomes" id="UP000826722">
    <property type="component" value="Chromosome"/>
</dbReference>
<keyword evidence="5 6" id="KW-0482">Metalloprotease</keyword>
<dbReference type="AlphaFoldDB" id="A0A8D5JL72"/>
<keyword evidence="3 6" id="KW-0378">Hydrolase</keyword>
<reference evidence="9" key="1">
    <citation type="journal article" date="2021" name="Arch. Microbiol.">
        <title>Methyloradius palustris gen. nov., sp. nov., a methanol-oxidizing bacterium isolated from snow.</title>
        <authorList>
            <person name="Miyadera T."/>
            <person name="Kojima H."/>
            <person name="Fukui M."/>
        </authorList>
    </citation>
    <scope>NUCLEOTIDE SEQUENCE</scope>
    <source>
        <strain evidence="9">Zm11</strain>
    </source>
</reference>
<comment type="similarity">
    <text evidence="6">Belongs to the peptidase M48 family.</text>
</comment>
<evidence type="ECO:0000256" key="4">
    <source>
        <dbReference type="ARBA" id="ARBA00022833"/>
    </source>
</evidence>
<keyword evidence="2" id="KW-0479">Metal-binding</keyword>
<dbReference type="Pfam" id="PF01435">
    <property type="entry name" value="Peptidase_M48"/>
    <property type="match status" value="1"/>
</dbReference>
<name>A0A8D5JL72_9PROT</name>
<evidence type="ECO:0000256" key="2">
    <source>
        <dbReference type="ARBA" id="ARBA00022723"/>
    </source>
</evidence>
<evidence type="ECO:0000256" key="7">
    <source>
        <dbReference type="SAM" id="SignalP"/>
    </source>
</evidence>
<keyword evidence="1 6" id="KW-0645">Protease</keyword>
<keyword evidence="10" id="KW-1185">Reference proteome</keyword>
<protein>
    <submittedName>
        <fullName evidence="9">Lipoprotein</fullName>
    </submittedName>
</protein>
<proteinExistence type="inferred from homology"/>
<feature type="chain" id="PRO_5034051985" evidence="7">
    <location>
        <begin position="33"/>
        <end position="290"/>
    </location>
</feature>
<dbReference type="InterPro" id="IPR001915">
    <property type="entry name" value="Peptidase_M48"/>
</dbReference>
<gene>
    <name evidence="9" type="ORF">ZMTM_08540</name>
</gene>
<accession>A0A8D5JL72</accession>
<dbReference type="PANTHER" id="PTHR22726">
    <property type="entry name" value="METALLOENDOPEPTIDASE OMA1"/>
    <property type="match status" value="1"/>
</dbReference>
<evidence type="ECO:0000256" key="3">
    <source>
        <dbReference type="ARBA" id="ARBA00022801"/>
    </source>
</evidence>
<dbReference type="EMBL" id="AP024110">
    <property type="protein sequence ID" value="BCM24595.1"/>
    <property type="molecule type" value="Genomic_DNA"/>
</dbReference>
<dbReference type="GO" id="GO:0004222">
    <property type="term" value="F:metalloendopeptidase activity"/>
    <property type="evidence" value="ECO:0007669"/>
    <property type="project" value="InterPro"/>
</dbReference>
<dbReference type="Gene3D" id="3.30.2010.10">
    <property type="entry name" value="Metalloproteases ('zincins'), catalytic domain"/>
    <property type="match status" value="1"/>
</dbReference>
<evidence type="ECO:0000256" key="5">
    <source>
        <dbReference type="ARBA" id="ARBA00023049"/>
    </source>
</evidence>
<dbReference type="InterPro" id="IPR051156">
    <property type="entry name" value="Mito/Outer_Membr_Metalloprot"/>
</dbReference>
<sequence>MLKSFSNIKIPMTKTLNITLALLISLILTGCAATSSTKSGAVGIDRKQHMELVTEEQAVNQSALAYQQTIKEAQTKKLLNTDSKETQRVRSIAQKLIAQVGIFRPDAVNWKWEINVQDSKEINAYCMAGGKIMVYTGLLDQIKPTDDELAAVMGHEISHALREHVREQMSRAKAQQIGILGLAAIIGVTTDSSKNAAATLAIGAPIAAVALTLPNSRTAEHEADEMGLELAARAGYNPNAAVSLWEKMGKASNGSKPPEILSTHPADASRIEDIKRLIPVVMPLYQQASK</sequence>
<comment type="cofactor">
    <cofactor evidence="6">
        <name>Zn(2+)</name>
        <dbReference type="ChEBI" id="CHEBI:29105"/>
    </cofactor>
    <text evidence="6">Binds 1 zinc ion per subunit.</text>
</comment>
<dbReference type="GO" id="GO:0051603">
    <property type="term" value="P:proteolysis involved in protein catabolic process"/>
    <property type="evidence" value="ECO:0007669"/>
    <property type="project" value="TreeGrafter"/>
</dbReference>
<keyword evidence="9" id="KW-0449">Lipoprotein</keyword>
<dbReference type="PROSITE" id="PS51257">
    <property type="entry name" value="PROKAR_LIPOPROTEIN"/>
    <property type="match status" value="1"/>
</dbReference>
<evidence type="ECO:0000313" key="10">
    <source>
        <dbReference type="Proteomes" id="UP000826722"/>
    </source>
</evidence>
<evidence type="ECO:0000256" key="6">
    <source>
        <dbReference type="RuleBase" id="RU003983"/>
    </source>
</evidence>
<keyword evidence="4 6" id="KW-0862">Zinc</keyword>
<keyword evidence="7" id="KW-0732">Signal</keyword>
<feature type="domain" description="Peptidase M48" evidence="8">
    <location>
        <begin position="84"/>
        <end position="276"/>
    </location>
</feature>
<dbReference type="CDD" id="cd07331">
    <property type="entry name" value="M48C_Oma1_like"/>
    <property type="match status" value="1"/>
</dbReference>
<feature type="signal peptide" evidence="7">
    <location>
        <begin position="1"/>
        <end position="32"/>
    </location>
</feature>
<evidence type="ECO:0000259" key="8">
    <source>
        <dbReference type="Pfam" id="PF01435"/>
    </source>
</evidence>
<evidence type="ECO:0000313" key="9">
    <source>
        <dbReference type="EMBL" id="BCM24595.1"/>
    </source>
</evidence>
<dbReference type="PANTHER" id="PTHR22726:SF1">
    <property type="entry name" value="METALLOENDOPEPTIDASE OMA1, MITOCHONDRIAL"/>
    <property type="match status" value="1"/>
</dbReference>
<dbReference type="GO" id="GO:0016020">
    <property type="term" value="C:membrane"/>
    <property type="evidence" value="ECO:0007669"/>
    <property type="project" value="TreeGrafter"/>
</dbReference>
<dbReference type="KEGG" id="mpau:ZMTM_08540"/>